<evidence type="ECO:0000313" key="2">
    <source>
        <dbReference type="EMBL" id="ADV57363.1"/>
    </source>
</evidence>
<sequence length="139" mass="15774">MKKTIITIIALSVISIIGVYSWQRLTLVQEPLYHSIKATQLQADIKNKKDDVVYFYQKGCEGCEHSTPILNRFIRNKRVTVKAIDINADPSKDFILGTLGISSTPTILFIHHGKIVQRINQVFGYEDLTTKYKGYTGDL</sequence>
<dbReference type="Pfam" id="PF00085">
    <property type="entry name" value="Thioredoxin"/>
    <property type="match status" value="1"/>
</dbReference>
<dbReference type="EMBL" id="GU552553">
    <property type="protein sequence ID" value="ADV57363.1"/>
    <property type="molecule type" value="Genomic_DNA"/>
</dbReference>
<accession>E9K9Y8</accession>
<name>E9K9Y8_LACPN</name>
<gene>
    <name evidence="2" type="primary">gccC</name>
</gene>
<dbReference type="Gene3D" id="3.40.30.10">
    <property type="entry name" value="Glutaredoxin"/>
    <property type="match status" value="1"/>
</dbReference>
<dbReference type="AlphaFoldDB" id="E9K9Y8"/>
<evidence type="ECO:0000259" key="1">
    <source>
        <dbReference type="Pfam" id="PF00085"/>
    </source>
</evidence>
<dbReference type="CDD" id="cd02947">
    <property type="entry name" value="TRX_family"/>
    <property type="match status" value="1"/>
</dbReference>
<dbReference type="RefSeq" id="WP_280948887.1">
    <property type="nucleotide sequence ID" value="NZ_CP123762.1"/>
</dbReference>
<protein>
    <submittedName>
        <fullName evidence="2">Uncharacterized protein gccC</fullName>
    </submittedName>
</protein>
<feature type="domain" description="Thioredoxin" evidence="1">
    <location>
        <begin position="37"/>
        <end position="123"/>
    </location>
</feature>
<organism evidence="2">
    <name type="scientific">Lactiplantibacillus plantarum</name>
    <name type="common">Lactobacillus plantarum</name>
    <dbReference type="NCBI Taxonomy" id="1590"/>
    <lineage>
        <taxon>Bacteria</taxon>
        <taxon>Bacillati</taxon>
        <taxon>Bacillota</taxon>
        <taxon>Bacilli</taxon>
        <taxon>Lactobacillales</taxon>
        <taxon>Lactobacillaceae</taxon>
        <taxon>Lactiplantibacillus</taxon>
    </lineage>
</organism>
<proteinExistence type="predicted"/>
<reference evidence="2" key="1">
    <citation type="journal article" date="2011" name="FEBS Lett.">
        <title>Cysteine S-glycosylation, a new post-translational modification found in glycopeptide bacteriocins.</title>
        <authorList>
            <person name="Stepper J."/>
            <person name="Shastri S."/>
            <person name="Loo T.S."/>
            <person name="Preston J.C."/>
            <person name="Novak P."/>
            <person name="Man P."/>
            <person name="Moore C.H."/>
            <person name="Havlicek V."/>
            <person name="Patchett M.L."/>
            <person name="Norris G.E."/>
        </authorList>
    </citation>
    <scope>NUCLEOTIDE SEQUENCE</scope>
    <source>
        <strain evidence="2">KW30</strain>
    </source>
</reference>
<dbReference type="InterPro" id="IPR036249">
    <property type="entry name" value="Thioredoxin-like_sf"/>
</dbReference>
<dbReference type="InterPro" id="IPR013766">
    <property type="entry name" value="Thioredoxin_domain"/>
</dbReference>
<dbReference type="SUPFAM" id="SSF52833">
    <property type="entry name" value="Thioredoxin-like"/>
    <property type="match status" value="1"/>
</dbReference>